<dbReference type="PANTHER" id="PTHR23501">
    <property type="entry name" value="MAJOR FACILITATOR SUPERFAMILY"/>
    <property type="match status" value="1"/>
</dbReference>
<evidence type="ECO:0000313" key="9">
    <source>
        <dbReference type="EMBL" id="CAB4615719.1"/>
    </source>
</evidence>
<feature type="transmembrane region" description="Helical" evidence="7">
    <location>
        <begin position="471"/>
        <end position="488"/>
    </location>
</feature>
<feature type="transmembrane region" description="Helical" evidence="7">
    <location>
        <begin position="202"/>
        <end position="221"/>
    </location>
</feature>
<dbReference type="FunFam" id="1.20.1720.10:FF:000004">
    <property type="entry name" value="EmrB/QacA family drug resistance transporter"/>
    <property type="match status" value="1"/>
</dbReference>
<feature type="transmembrane region" description="Helical" evidence="7">
    <location>
        <begin position="141"/>
        <end position="165"/>
    </location>
</feature>
<feature type="transmembrane region" description="Helical" evidence="7">
    <location>
        <begin position="83"/>
        <end position="102"/>
    </location>
</feature>
<reference evidence="9" key="1">
    <citation type="submission" date="2020-05" db="EMBL/GenBank/DDBJ databases">
        <authorList>
            <person name="Chiriac C."/>
            <person name="Salcher M."/>
            <person name="Ghai R."/>
            <person name="Kavagutti S V."/>
        </authorList>
    </citation>
    <scope>NUCLEOTIDE SEQUENCE</scope>
</reference>
<evidence type="ECO:0000256" key="4">
    <source>
        <dbReference type="ARBA" id="ARBA00022692"/>
    </source>
</evidence>
<dbReference type="NCBIfam" id="TIGR00711">
    <property type="entry name" value="efflux_EmrB"/>
    <property type="match status" value="1"/>
</dbReference>
<evidence type="ECO:0000256" key="6">
    <source>
        <dbReference type="ARBA" id="ARBA00023136"/>
    </source>
</evidence>
<organism evidence="9">
    <name type="scientific">freshwater metagenome</name>
    <dbReference type="NCBI Taxonomy" id="449393"/>
    <lineage>
        <taxon>unclassified sequences</taxon>
        <taxon>metagenomes</taxon>
        <taxon>ecological metagenomes</taxon>
    </lineage>
</organism>
<keyword evidence="4 7" id="KW-0812">Transmembrane</keyword>
<evidence type="ECO:0000256" key="1">
    <source>
        <dbReference type="ARBA" id="ARBA00004651"/>
    </source>
</evidence>
<protein>
    <submittedName>
        <fullName evidence="9">Unannotated protein</fullName>
    </submittedName>
</protein>
<feature type="transmembrane region" description="Helical" evidence="7">
    <location>
        <begin position="360"/>
        <end position="384"/>
    </location>
</feature>
<dbReference type="EMBL" id="CAEZUX010000068">
    <property type="protein sequence ID" value="CAB4615719.1"/>
    <property type="molecule type" value="Genomic_DNA"/>
</dbReference>
<feature type="domain" description="Major facilitator superfamily (MFS) profile" evidence="8">
    <location>
        <begin position="18"/>
        <end position="495"/>
    </location>
</feature>
<evidence type="ECO:0000256" key="2">
    <source>
        <dbReference type="ARBA" id="ARBA00022448"/>
    </source>
</evidence>
<dbReference type="InterPro" id="IPR020846">
    <property type="entry name" value="MFS_dom"/>
</dbReference>
<dbReference type="SUPFAM" id="SSF103473">
    <property type="entry name" value="MFS general substrate transporter"/>
    <property type="match status" value="1"/>
</dbReference>
<proteinExistence type="predicted"/>
<keyword evidence="6 7" id="KW-0472">Membrane</keyword>
<feature type="transmembrane region" description="Helical" evidence="7">
    <location>
        <begin position="108"/>
        <end position="129"/>
    </location>
</feature>
<dbReference type="Gene3D" id="1.20.1720.10">
    <property type="entry name" value="Multidrug resistance protein D"/>
    <property type="match status" value="1"/>
</dbReference>
<feature type="transmembrane region" description="Helical" evidence="7">
    <location>
        <begin position="396"/>
        <end position="420"/>
    </location>
</feature>
<keyword evidence="2" id="KW-0813">Transport</keyword>
<evidence type="ECO:0000256" key="5">
    <source>
        <dbReference type="ARBA" id="ARBA00022989"/>
    </source>
</evidence>
<feature type="transmembrane region" description="Helical" evidence="7">
    <location>
        <begin position="171"/>
        <end position="190"/>
    </location>
</feature>
<dbReference type="PANTHER" id="PTHR23501:SF197">
    <property type="entry name" value="COMD"/>
    <property type="match status" value="1"/>
</dbReference>
<dbReference type="GO" id="GO:0005886">
    <property type="term" value="C:plasma membrane"/>
    <property type="evidence" value="ECO:0007669"/>
    <property type="project" value="UniProtKB-SubCell"/>
</dbReference>
<accession>A0A6J6HVY5</accession>
<feature type="transmembrane region" description="Helical" evidence="7">
    <location>
        <begin position="233"/>
        <end position="251"/>
    </location>
</feature>
<keyword evidence="5 7" id="KW-1133">Transmembrane helix</keyword>
<dbReference type="PROSITE" id="PS50850">
    <property type="entry name" value="MFS"/>
    <property type="match status" value="1"/>
</dbReference>
<dbReference type="AlphaFoldDB" id="A0A6J6HVY5"/>
<dbReference type="InterPro" id="IPR011701">
    <property type="entry name" value="MFS"/>
</dbReference>
<dbReference type="Gene3D" id="1.20.1250.20">
    <property type="entry name" value="MFS general substrate transporter like domains"/>
    <property type="match status" value="1"/>
</dbReference>
<sequence length="512" mass="54565">MAKESSVPGFTNTRLILVLGALATATMLANLETSIIATALPKIVGDFNSFESFAWVGTSYIVTSAIATPLLGKLSDLYGRRVIFQVTMFIFLIGSFLCGAAGSMGQLIAARAFQGLGGGGIQALSFAVIGDIIPPRDRGRYMGYFTLAFVGSAILGPLVGGFIIDNFHWKWIFWINVPFILIVGAVTHFALKLPFKRKEAKLDFLGAGLLSFTIASLMIGLEEGRTGWTETRVLVLFGMAIAGLIAFIAAEQRASEPMIPLRLFSNKVVFRAAMLGMCAGTIVYGSGSFLSLYFQDALFVSPTESGLRSLPQMLGVTAATFGVGRLISKTGRYKPFPIIGSICATFALVAIAQINGETKYLYLVVPMIFMGFGAASIFTSTSIASQNGVEFHDLGVATATVMFFRSLGGSFGLAVFGTILNSTIRSEIPSRVPNIAPEDASSLIRSPEKIQQLAAIPRQAVVDSIALGVSRIYWCCAAIMLIGIVLAVKLPEIALKQRAGLSDALEDTAPAH</sequence>
<evidence type="ECO:0000256" key="7">
    <source>
        <dbReference type="SAM" id="Phobius"/>
    </source>
</evidence>
<dbReference type="PROSITE" id="PS00216">
    <property type="entry name" value="SUGAR_TRANSPORT_1"/>
    <property type="match status" value="1"/>
</dbReference>
<feature type="transmembrane region" description="Helical" evidence="7">
    <location>
        <begin position="53"/>
        <end position="71"/>
    </location>
</feature>
<evidence type="ECO:0000259" key="8">
    <source>
        <dbReference type="PROSITE" id="PS50850"/>
    </source>
</evidence>
<dbReference type="Pfam" id="PF07690">
    <property type="entry name" value="MFS_1"/>
    <property type="match status" value="1"/>
</dbReference>
<gene>
    <name evidence="9" type="ORF">UFOPK1874_00708</name>
</gene>
<comment type="subcellular location">
    <subcellularLocation>
        <location evidence="1">Cell membrane</location>
        <topology evidence="1">Multi-pass membrane protein</topology>
    </subcellularLocation>
</comment>
<dbReference type="InterPro" id="IPR004638">
    <property type="entry name" value="EmrB-like"/>
</dbReference>
<feature type="transmembrane region" description="Helical" evidence="7">
    <location>
        <begin position="272"/>
        <end position="294"/>
    </location>
</feature>
<name>A0A6J6HVY5_9ZZZZ</name>
<keyword evidence="3" id="KW-1003">Cell membrane</keyword>
<evidence type="ECO:0000256" key="3">
    <source>
        <dbReference type="ARBA" id="ARBA00022475"/>
    </source>
</evidence>
<dbReference type="InterPro" id="IPR005829">
    <property type="entry name" value="Sugar_transporter_CS"/>
</dbReference>
<dbReference type="CDD" id="cd17502">
    <property type="entry name" value="MFS_Azr1_MDR_like"/>
    <property type="match status" value="1"/>
</dbReference>
<feature type="transmembrane region" description="Helical" evidence="7">
    <location>
        <begin position="336"/>
        <end position="354"/>
    </location>
</feature>
<dbReference type="InterPro" id="IPR036259">
    <property type="entry name" value="MFS_trans_sf"/>
</dbReference>
<dbReference type="GO" id="GO:0022857">
    <property type="term" value="F:transmembrane transporter activity"/>
    <property type="evidence" value="ECO:0007669"/>
    <property type="project" value="InterPro"/>
</dbReference>